<dbReference type="RefSeq" id="WP_200256126.1">
    <property type="nucleotide sequence ID" value="NZ_NRSH01000007.1"/>
</dbReference>
<keyword evidence="3" id="KW-1185">Reference proteome</keyword>
<dbReference type="NCBIfam" id="TIGR01551">
    <property type="entry name" value="major_capsid_P2"/>
    <property type="match status" value="1"/>
</dbReference>
<dbReference type="Pfam" id="PF05125">
    <property type="entry name" value="Phage_cap_P2"/>
    <property type="match status" value="1"/>
</dbReference>
<feature type="compositionally biased region" description="Basic and acidic residues" evidence="1">
    <location>
        <begin position="80"/>
        <end position="89"/>
    </location>
</feature>
<dbReference type="InterPro" id="IPR006441">
    <property type="entry name" value="Phage_P2_GpN"/>
</dbReference>
<dbReference type="Proteomes" id="UP000738126">
    <property type="component" value="Unassembled WGS sequence"/>
</dbReference>
<proteinExistence type="predicted"/>
<reference evidence="2 3" key="1">
    <citation type="journal article" date="2020" name="Microorganisms">
        <title>Osmotic Adaptation and Compatible Solute Biosynthesis of Phototrophic Bacteria as Revealed from Genome Analyses.</title>
        <authorList>
            <person name="Imhoff J.F."/>
            <person name="Rahn T."/>
            <person name="Kunzel S."/>
            <person name="Keller A."/>
            <person name="Neulinger S.C."/>
        </authorList>
    </citation>
    <scope>NUCLEOTIDE SEQUENCE [LARGE SCALE GENOMIC DNA]</scope>
    <source>
        <strain evidence="2 3">DSM 15116</strain>
    </source>
</reference>
<feature type="region of interest" description="Disordered" evidence="1">
    <location>
        <begin position="74"/>
        <end position="95"/>
    </location>
</feature>
<evidence type="ECO:0000313" key="3">
    <source>
        <dbReference type="Proteomes" id="UP000738126"/>
    </source>
</evidence>
<dbReference type="EMBL" id="NRSH01000007">
    <property type="protein sequence ID" value="MBK1725707.1"/>
    <property type="molecule type" value="Genomic_DNA"/>
</dbReference>
<protein>
    <submittedName>
        <fullName evidence="2">Phage major capsid protein, P2 family</fullName>
    </submittedName>
</protein>
<evidence type="ECO:0000313" key="2">
    <source>
        <dbReference type="EMBL" id="MBK1725707.1"/>
    </source>
</evidence>
<gene>
    <name evidence="2" type="ORF">CKO13_01455</name>
</gene>
<comment type="caution">
    <text evidence="2">The sequence shown here is derived from an EMBL/GenBank/DDBJ whole genome shotgun (WGS) entry which is preliminary data.</text>
</comment>
<organism evidence="2 3">
    <name type="scientific">Halorhodospira neutriphila</name>
    <dbReference type="NCBI Taxonomy" id="168379"/>
    <lineage>
        <taxon>Bacteria</taxon>
        <taxon>Pseudomonadati</taxon>
        <taxon>Pseudomonadota</taxon>
        <taxon>Gammaproteobacteria</taxon>
        <taxon>Chromatiales</taxon>
        <taxon>Ectothiorhodospiraceae</taxon>
        <taxon>Halorhodospira</taxon>
    </lineage>
</organism>
<sequence length="346" mass="38666">MRNDTRKQFEAYREHLAHLNGVPDASTKFAAAPSVEQTLERHIQESSAFLQQVNSVGVDQQSGEKVGLSISQTIAGRTDTSSEDRKPADVSDSSARGYTCEQTNFDTALPYAKLDAWAHKPEFQTMIRDMILRQQALDRIMIGFNGTQAAATTDRTTNTMLEDVNVGWIQKLRDEASQRVMTEGATAGEIQVGHSDGDYRNLDALVYDMRSSLLGPWYARNTTFMVLAGPELVDEKYFPMVEEHGGTPTEARALDLMISNKRLGGLRVAEVPFFPERTLMVTLVGTDESNLSIYYQRGSRRRMVIDNPKRDRVENYESVNEAYVIEDLSAACAAENIKLWDGTAFS</sequence>
<evidence type="ECO:0000256" key="1">
    <source>
        <dbReference type="SAM" id="MobiDB-lite"/>
    </source>
</evidence>
<name>A0ABS1E3M2_9GAMM</name>
<accession>A0ABS1E3M2</accession>